<protein>
    <submittedName>
        <fullName evidence="2">Alpha/beta hydrolase</fullName>
    </submittedName>
</protein>
<accession>A0A2G5PNQ1</accession>
<proteinExistence type="predicted"/>
<dbReference type="InterPro" id="IPR029058">
    <property type="entry name" value="AB_hydrolase_fold"/>
</dbReference>
<dbReference type="SUPFAM" id="SSF53474">
    <property type="entry name" value="alpha/beta-Hydrolases"/>
    <property type="match status" value="1"/>
</dbReference>
<dbReference type="Pfam" id="PF12697">
    <property type="entry name" value="Abhydrolase_6"/>
    <property type="match status" value="1"/>
</dbReference>
<dbReference type="EMBL" id="PDKV01000005">
    <property type="protein sequence ID" value="PIB79938.1"/>
    <property type="molecule type" value="Genomic_DNA"/>
</dbReference>
<name>A0A2G5PNQ1_MYCCE</name>
<feature type="domain" description="AB hydrolase-1" evidence="1">
    <location>
        <begin position="55"/>
        <end position="292"/>
    </location>
</feature>
<gene>
    <name evidence="2" type="ORF">CQY23_06730</name>
</gene>
<dbReference type="InterPro" id="IPR050471">
    <property type="entry name" value="AB_hydrolase"/>
</dbReference>
<dbReference type="Gene3D" id="3.40.50.1820">
    <property type="entry name" value="alpha/beta hydrolase"/>
    <property type="match status" value="1"/>
</dbReference>
<dbReference type="PANTHER" id="PTHR43433">
    <property type="entry name" value="HYDROLASE, ALPHA/BETA FOLD FAMILY PROTEIN"/>
    <property type="match status" value="1"/>
</dbReference>
<reference evidence="2 3" key="1">
    <citation type="journal article" date="2017" name="Infect. Genet. Evol.">
        <title>The new phylogeny of the genus Mycobacterium: The old and the news.</title>
        <authorList>
            <person name="Tortoli E."/>
            <person name="Fedrizzi T."/>
            <person name="Meehan C.J."/>
            <person name="Trovato A."/>
            <person name="Grottola A."/>
            <person name="Giacobazzi E."/>
            <person name="Serpini G.F."/>
            <person name="Tagliazucchi S."/>
            <person name="Fabio A."/>
            <person name="Bettua C."/>
            <person name="Bertorelli R."/>
            <person name="Frascaro F."/>
            <person name="De Sanctis V."/>
            <person name="Pecorari M."/>
            <person name="Jousson O."/>
            <person name="Segata N."/>
            <person name="Cirillo D.M."/>
        </authorList>
    </citation>
    <scope>NUCLEOTIDE SEQUENCE [LARGE SCALE GENOMIC DNA]</scope>
    <source>
        <strain evidence="2 3">NCTC 12882</strain>
    </source>
</reference>
<dbReference type="InterPro" id="IPR000073">
    <property type="entry name" value="AB_hydrolase_1"/>
</dbReference>
<dbReference type="Proteomes" id="UP000230971">
    <property type="component" value="Unassembled WGS sequence"/>
</dbReference>
<evidence type="ECO:0000313" key="2">
    <source>
        <dbReference type="EMBL" id="PIB79938.1"/>
    </source>
</evidence>
<keyword evidence="2" id="KW-0378">Hydrolase</keyword>
<dbReference type="OrthoDB" id="5241256at2"/>
<sequence length="304" mass="33461">MDGQNKPIRCRRTMKSGVPLSPEDVGCELPPLRSIEFPGGMGQAMVRVAAGANPVLLLHGWAITADFNFCHVMSPLAQRFGVVVMDLRGHGRGLPLSRTERFGITQCADDAAALLDALDLDRVVVCGYSLGGPVALEFARRHRRRIAGLILQATALSFDTPGDRISRVALRALRPLADRSRGVGRSLPLRYFNRMRGVHPNTSSWWPWLRGELVLCRPRVIVDAILDEYAFDFRPHAPTIAGVPTVVVVTARDRAVPARDQRLMAKLLDATVIEIDADHDVFLADPDAYIDATVSAIDRLRCET</sequence>
<dbReference type="GO" id="GO:0016787">
    <property type="term" value="F:hydrolase activity"/>
    <property type="evidence" value="ECO:0007669"/>
    <property type="project" value="UniProtKB-KW"/>
</dbReference>
<comment type="caution">
    <text evidence="2">The sequence shown here is derived from an EMBL/GenBank/DDBJ whole genome shotgun (WGS) entry which is preliminary data.</text>
</comment>
<evidence type="ECO:0000259" key="1">
    <source>
        <dbReference type="Pfam" id="PF12697"/>
    </source>
</evidence>
<dbReference type="AlphaFoldDB" id="A0A2G5PNQ1"/>
<organism evidence="2 3">
    <name type="scientific">Mycobacterium celatum</name>
    <dbReference type="NCBI Taxonomy" id="28045"/>
    <lineage>
        <taxon>Bacteria</taxon>
        <taxon>Bacillati</taxon>
        <taxon>Actinomycetota</taxon>
        <taxon>Actinomycetes</taxon>
        <taxon>Mycobacteriales</taxon>
        <taxon>Mycobacteriaceae</taxon>
        <taxon>Mycobacterium</taxon>
    </lineage>
</organism>
<dbReference type="PANTHER" id="PTHR43433:SF5">
    <property type="entry name" value="AB HYDROLASE-1 DOMAIN-CONTAINING PROTEIN"/>
    <property type="match status" value="1"/>
</dbReference>
<dbReference type="PRINTS" id="PR00111">
    <property type="entry name" value="ABHYDROLASE"/>
</dbReference>
<evidence type="ECO:0000313" key="3">
    <source>
        <dbReference type="Proteomes" id="UP000230971"/>
    </source>
</evidence>